<evidence type="ECO:0000256" key="8">
    <source>
        <dbReference type="ARBA" id="ARBA00022824"/>
    </source>
</evidence>
<comment type="catalytic activity">
    <reaction evidence="15">
        <text>a 1,2-diacyl-sn-glycero-3-phospho-N,N-dimethylethanolamine + S-adenosyl-L-methionine = a 1,2-diacyl-sn-glycero-3-phosphocholine + S-adenosyl-L-homocysteine + H(+)</text>
        <dbReference type="Rhea" id="RHEA:32739"/>
        <dbReference type="ChEBI" id="CHEBI:15378"/>
        <dbReference type="ChEBI" id="CHEBI:57643"/>
        <dbReference type="ChEBI" id="CHEBI:57856"/>
        <dbReference type="ChEBI" id="CHEBI:59789"/>
        <dbReference type="ChEBI" id="CHEBI:64572"/>
        <dbReference type="EC" id="2.1.1.71"/>
    </reaction>
</comment>
<feature type="topological domain" description="Lumenal" evidence="17">
    <location>
        <begin position="1"/>
        <end position="15"/>
    </location>
</feature>
<keyword evidence="11 17" id="KW-0496">Mitochondrion</keyword>
<dbReference type="PROSITE" id="PS51599">
    <property type="entry name" value="SAM_PEMT_PEM2"/>
    <property type="match status" value="1"/>
</dbReference>
<comment type="catalytic activity">
    <reaction evidence="16 17">
        <text>a 1,2-diacyl-sn-glycero-3-phospho-N-methylethanolamine + S-adenosyl-L-methionine = a 1,2-diacyl-sn-glycero-3-phospho-N,N-dimethylethanolamine + S-adenosyl-L-homocysteine + H(+)</text>
        <dbReference type="Rhea" id="RHEA:32735"/>
        <dbReference type="ChEBI" id="CHEBI:15378"/>
        <dbReference type="ChEBI" id="CHEBI:57856"/>
        <dbReference type="ChEBI" id="CHEBI:59789"/>
        <dbReference type="ChEBI" id="CHEBI:64572"/>
        <dbReference type="ChEBI" id="CHEBI:64573"/>
        <dbReference type="EC" id="2.1.1.71"/>
    </reaction>
</comment>
<dbReference type="GO" id="GO:0005789">
    <property type="term" value="C:endoplasmic reticulum membrane"/>
    <property type="evidence" value="ECO:0007669"/>
    <property type="project" value="UniProtKB-SubCell"/>
</dbReference>
<evidence type="ECO:0000313" key="19">
    <source>
        <dbReference type="EMBL" id="CDK26507.1"/>
    </source>
</evidence>
<evidence type="ECO:0000256" key="16">
    <source>
        <dbReference type="ARBA" id="ARBA00052459"/>
    </source>
</evidence>
<keyword evidence="13 17" id="KW-0594">Phospholipid biosynthesis</keyword>
<feature type="intramembrane region" description="Helical" evidence="17">
    <location>
        <begin position="16"/>
        <end position="36"/>
    </location>
</feature>
<evidence type="ECO:0000256" key="6">
    <source>
        <dbReference type="ARBA" id="ARBA00022691"/>
    </source>
</evidence>
<evidence type="ECO:0000256" key="15">
    <source>
        <dbReference type="ARBA" id="ARBA00051252"/>
    </source>
</evidence>
<evidence type="ECO:0000313" key="20">
    <source>
        <dbReference type="Proteomes" id="UP000019384"/>
    </source>
</evidence>
<keyword evidence="20" id="KW-1185">Reference proteome</keyword>
<evidence type="ECO:0000256" key="3">
    <source>
        <dbReference type="ARBA" id="ARBA00022516"/>
    </source>
</evidence>
<comment type="pathway">
    <text evidence="2">Lipid metabolism.</text>
</comment>
<evidence type="ECO:0000256" key="12">
    <source>
        <dbReference type="ARBA" id="ARBA00023136"/>
    </source>
</evidence>
<dbReference type="Gene3D" id="1.20.120.1630">
    <property type="match status" value="1"/>
</dbReference>
<name>W6MNB9_9ASCO</name>
<dbReference type="EMBL" id="HG793127">
    <property type="protein sequence ID" value="CDK26507.1"/>
    <property type="molecule type" value="Genomic_DNA"/>
</dbReference>
<feature type="binding site" evidence="17">
    <location>
        <begin position="102"/>
        <end position="104"/>
    </location>
    <ligand>
        <name>S-adenosyl-L-methionine</name>
        <dbReference type="ChEBI" id="CHEBI:59789"/>
    </ligand>
</feature>
<keyword evidence="5 17" id="KW-0808">Transferase</keyword>
<feature type="topological domain" description="Cytoplasmic" evidence="17">
    <location>
        <begin position="71"/>
        <end position="97"/>
    </location>
</feature>
<evidence type="ECO:0000256" key="10">
    <source>
        <dbReference type="ARBA" id="ARBA00023098"/>
    </source>
</evidence>
<keyword evidence="8 17" id="KW-0256">Endoplasmic reticulum</keyword>
<dbReference type="GeneID" id="34519898"/>
<dbReference type="EC" id="2.1.1.71" evidence="17"/>
<dbReference type="GO" id="GO:0006656">
    <property type="term" value="P:phosphatidylcholine biosynthetic process"/>
    <property type="evidence" value="ECO:0007669"/>
    <property type="project" value="UniProtKB-UniRule"/>
</dbReference>
<dbReference type="OrthoDB" id="8300106at2759"/>
<accession>W6MNB9</accession>
<feature type="topological domain" description="Cytoplasmic" evidence="17">
    <location>
        <begin position="183"/>
        <end position="200"/>
    </location>
</feature>
<keyword evidence="3 17" id="KW-0444">Lipid biosynthesis</keyword>
<dbReference type="InterPro" id="IPR007318">
    <property type="entry name" value="Phopholipid_MeTrfase"/>
</dbReference>
<evidence type="ECO:0000256" key="11">
    <source>
        <dbReference type="ARBA" id="ARBA00023128"/>
    </source>
</evidence>
<keyword evidence="10 17" id="KW-0443">Lipid metabolism</keyword>
<feature type="binding site" evidence="17">
    <location>
        <begin position="184"/>
        <end position="185"/>
    </location>
    <ligand>
        <name>S-adenosyl-L-methionine</name>
        <dbReference type="ChEBI" id="CHEBI:59789"/>
    </ligand>
</feature>
<gene>
    <name evidence="19" type="ORF">KUCA_T00002479001</name>
</gene>
<feature type="transmembrane region" description="Helical" evidence="18">
    <location>
        <begin position="55"/>
        <end position="75"/>
    </location>
</feature>
<dbReference type="GO" id="GO:0000773">
    <property type="term" value="F:phosphatidyl-N-methylethanolamine N-methyltransferase activity"/>
    <property type="evidence" value="ECO:0007669"/>
    <property type="project" value="UniProtKB-UniRule"/>
</dbReference>
<keyword evidence="6 17" id="KW-0949">S-adenosyl-L-methionine</keyword>
<dbReference type="STRING" id="1382522.W6MNB9"/>
<feature type="transmembrane region" description="Helical" evidence="18">
    <location>
        <begin position="16"/>
        <end position="35"/>
    </location>
</feature>
<dbReference type="Pfam" id="PF04191">
    <property type="entry name" value="PEMT"/>
    <property type="match status" value="1"/>
</dbReference>
<evidence type="ECO:0000256" key="18">
    <source>
        <dbReference type="SAM" id="Phobius"/>
    </source>
</evidence>
<dbReference type="InterPro" id="IPR024960">
    <property type="entry name" value="PEMT/MFAP"/>
</dbReference>
<evidence type="ECO:0000256" key="5">
    <source>
        <dbReference type="ARBA" id="ARBA00022679"/>
    </source>
</evidence>
<evidence type="ECO:0000256" key="13">
    <source>
        <dbReference type="ARBA" id="ARBA00023209"/>
    </source>
</evidence>
<evidence type="ECO:0000256" key="4">
    <source>
        <dbReference type="ARBA" id="ARBA00022603"/>
    </source>
</evidence>
<dbReference type="PANTHER" id="PTHR15458">
    <property type="entry name" value="PHOSPHATIDYLETHANOLAMINE N-METHYLTRANSFERASE"/>
    <property type="match status" value="1"/>
</dbReference>
<feature type="topological domain" description="Lumenal" evidence="17">
    <location>
        <begin position="37"/>
        <end position="48"/>
    </location>
</feature>
<evidence type="ECO:0000256" key="1">
    <source>
        <dbReference type="ARBA" id="ARBA00004969"/>
    </source>
</evidence>
<comment type="function">
    <text evidence="17">Catalyzes the second two steps of the methylation pathway of phosphatidylcholine biosynthesis, the SAM-dependent methylation of phosphatidylmonomethylethanolamine (PMME) to phosphatidyldimethylethanolamine (PDME) and of PDME to phosphatidylcholine (PC).</text>
</comment>
<dbReference type="AlphaFoldDB" id="W6MNB9"/>
<dbReference type="Proteomes" id="UP000019384">
    <property type="component" value="Unassembled WGS sequence"/>
</dbReference>
<dbReference type="PIRSF" id="PIRSF005444">
    <property type="entry name" value="PEMT"/>
    <property type="match status" value="1"/>
</dbReference>
<reference evidence="19" key="2">
    <citation type="submission" date="2014-02" db="EMBL/GenBank/DDBJ databases">
        <title>Complete DNA sequence of /Kuraishia capsulata/ illustrates novel genomic features among budding yeasts (/Saccharomycotina/).</title>
        <authorList>
            <person name="Morales L."/>
            <person name="Noel B."/>
            <person name="Porcel B."/>
            <person name="Marcet-Houben M."/>
            <person name="Hullo M-F."/>
            <person name="Sacerdot C."/>
            <person name="Tekaia F."/>
            <person name="Leh-Louis V."/>
            <person name="Despons L."/>
            <person name="Khanna V."/>
            <person name="Aury J-M."/>
            <person name="Barbe V."/>
            <person name="Couloux A."/>
            <person name="Labadie K."/>
            <person name="Pelletier E."/>
            <person name="Souciet J-L."/>
            <person name="Boekhout T."/>
            <person name="Gabaldon T."/>
            <person name="Wincker P."/>
            <person name="Dujon B."/>
        </authorList>
    </citation>
    <scope>NUCLEOTIDE SEQUENCE</scope>
    <source>
        <strain evidence="19">CBS 1993</strain>
    </source>
</reference>
<keyword evidence="7 17" id="KW-0812">Transmembrane</keyword>
<dbReference type="GO" id="GO:0031966">
    <property type="term" value="C:mitochondrial membrane"/>
    <property type="evidence" value="ECO:0007669"/>
    <property type="project" value="UniProtKB-SubCell"/>
</dbReference>
<sequence length="200" mass="22322">MDKFSQFASEVDFSKTSFQIALVSIAFNPTFWNIAARVEYKTHLLTKLALGKPKLGCYLLAIIIFSIGLLRDFLYEKALSEQPVSTLLLTPYAKALGALSFGFGNILVLSSMYKLGITGTYLGDYFGILMDDRVTDFPFNVTNNPMYNGSFLCFLGTALWYGKPAGIFASAFVHVMYSIALKFEEPFTAKIYALRDAKKE</sequence>
<dbReference type="PANTHER" id="PTHR15458:SF5">
    <property type="entry name" value="PHOSPHATIDYLETHANOLAMINE N-METHYLTRANSFERASE"/>
    <property type="match status" value="1"/>
</dbReference>
<dbReference type="RefSeq" id="XP_022458510.1">
    <property type="nucleotide sequence ID" value="XM_022602735.1"/>
</dbReference>
<comment type="pathway">
    <text evidence="1 17">Phospholipid metabolism; phosphatidylcholine biosynthesis.</text>
</comment>
<comment type="subcellular location">
    <subcellularLocation>
        <location evidence="17">Endoplasmic reticulum membrane</location>
        <topology evidence="17">Multi-pass membrane protein</topology>
    </subcellularLocation>
    <subcellularLocation>
        <location evidence="17">Mitochondrion membrane</location>
        <topology evidence="17">Multi-pass membrane protein</topology>
    </subcellularLocation>
</comment>
<feature type="topological domain" description="Lumenal" evidence="17">
    <location>
        <begin position="119"/>
        <end position="161"/>
    </location>
</feature>
<keyword evidence="9 17" id="KW-1133">Transmembrane helix</keyword>
<dbReference type="GO" id="GO:0032259">
    <property type="term" value="P:methylation"/>
    <property type="evidence" value="ECO:0007669"/>
    <property type="project" value="UniProtKB-KW"/>
</dbReference>
<dbReference type="HAMAP" id="MF_03216">
    <property type="entry name" value="PLMT"/>
    <property type="match status" value="1"/>
</dbReference>
<evidence type="ECO:0000256" key="14">
    <source>
        <dbReference type="ARBA" id="ARBA00023264"/>
    </source>
</evidence>
<evidence type="ECO:0000256" key="7">
    <source>
        <dbReference type="ARBA" id="ARBA00022692"/>
    </source>
</evidence>
<dbReference type="FunFam" id="1.20.120.1630:FF:000005">
    <property type="entry name" value="Phosphatidylethanolamine N-methyltransferase"/>
    <property type="match status" value="1"/>
</dbReference>
<evidence type="ECO:0000256" key="17">
    <source>
        <dbReference type="HAMAP-Rule" id="MF_03216"/>
    </source>
</evidence>
<proteinExistence type="inferred from homology"/>
<keyword evidence="14 17" id="KW-1208">Phospholipid metabolism</keyword>
<organism evidence="19 20">
    <name type="scientific">Kuraishia capsulata CBS 1993</name>
    <dbReference type="NCBI Taxonomy" id="1382522"/>
    <lineage>
        <taxon>Eukaryota</taxon>
        <taxon>Fungi</taxon>
        <taxon>Dikarya</taxon>
        <taxon>Ascomycota</taxon>
        <taxon>Saccharomycotina</taxon>
        <taxon>Pichiomycetes</taxon>
        <taxon>Pichiales</taxon>
        <taxon>Pichiaceae</taxon>
        <taxon>Kuraishia</taxon>
    </lineage>
</organism>
<evidence type="ECO:0000256" key="2">
    <source>
        <dbReference type="ARBA" id="ARBA00005189"/>
    </source>
</evidence>
<comment type="similarity">
    <text evidence="17">Belongs to the class VI-like SAM-binding methyltransferase superfamily. PEMT/PEM2 methyltransferase family.</text>
</comment>
<feature type="transmembrane region" description="Helical" evidence="18">
    <location>
        <begin position="95"/>
        <end position="113"/>
    </location>
</feature>
<dbReference type="HOGENOM" id="CLU_086119_0_0_1"/>
<evidence type="ECO:0000256" key="9">
    <source>
        <dbReference type="ARBA" id="ARBA00022989"/>
    </source>
</evidence>
<reference evidence="19" key="1">
    <citation type="submission" date="2013-12" db="EMBL/GenBank/DDBJ databases">
        <authorList>
            <person name="Genoscope - CEA"/>
        </authorList>
    </citation>
    <scope>NUCLEOTIDE SEQUENCE</scope>
    <source>
        <strain evidence="19">CBS 1993</strain>
    </source>
</reference>
<protein>
    <recommendedName>
        <fullName evidence="17">Phosphatidyl-N-methylethanolamine N-methyltransferase</fullName>
        <ecNumber evidence="17">2.1.1.71</ecNumber>
    </recommendedName>
    <alternativeName>
        <fullName evidence="17">Phospholipid methyltransferase</fullName>
        <shortName evidence="17">PLMT</shortName>
    </alternativeName>
</protein>
<keyword evidence="4 17" id="KW-0489">Methyltransferase</keyword>
<dbReference type="UniPathway" id="UPA00753"/>
<keyword evidence="12 17" id="KW-0472">Membrane</keyword>